<sequence>MRTSLGASHLVTCQLTIRQSIMTSHELNRPGTVIHISPPRALVIGFEDLLCRQSTPSTTSQSRLLIWKRSHAPSGAYKASSSADPGAQSPRSCTIYSSSVSSLCFLNE</sequence>
<evidence type="ECO:0000313" key="2">
    <source>
        <dbReference type="Proteomes" id="UP000009886"/>
    </source>
</evidence>
<name>K9FMM5_PEND1</name>
<proteinExistence type="predicted"/>
<evidence type="ECO:0000313" key="1">
    <source>
        <dbReference type="EMBL" id="EKV04033.1"/>
    </source>
</evidence>
<organism evidence="1 2">
    <name type="scientific">Penicillium digitatum (strain Pd1 / CECT 20795)</name>
    <name type="common">Green mold</name>
    <dbReference type="NCBI Taxonomy" id="1170230"/>
    <lineage>
        <taxon>Eukaryota</taxon>
        <taxon>Fungi</taxon>
        <taxon>Dikarya</taxon>
        <taxon>Ascomycota</taxon>
        <taxon>Pezizomycotina</taxon>
        <taxon>Eurotiomycetes</taxon>
        <taxon>Eurotiomycetidae</taxon>
        <taxon>Eurotiales</taxon>
        <taxon>Aspergillaceae</taxon>
        <taxon>Penicillium</taxon>
    </lineage>
</organism>
<gene>
    <name evidence="1" type="ORF">PDIP_89390</name>
</gene>
<dbReference type="HOGENOM" id="CLU_2197820_0_0_1"/>
<accession>K9FMM5</accession>
<dbReference type="VEuPathDB" id="FungiDB:PDIP_89390"/>
<dbReference type="OrthoDB" id="76567at2759"/>
<protein>
    <submittedName>
        <fullName evidence="1">Uncharacterized protein</fullName>
    </submittedName>
</protein>
<comment type="caution">
    <text evidence="1">The sequence shown here is derived from an EMBL/GenBank/DDBJ whole genome shotgun (WGS) entry which is preliminary data.</text>
</comment>
<dbReference type="EMBL" id="AKCU01000561">
    <property type="protein sequence ID" value="EKV04033.1"/>
    <property type="molecule type" value="Genomic_DNA"/>
</dbReference>
<reference evidence="2" key="1">
    <citation type="journal article" date="2012" name="BMC Genomics">
        <title>Genome sequence of the necrotrophic fungus Penicillium digitatum, the main postharvest pathogen of citrus.</title>
        <authorList>
            <person name="Marcet-Houben M."/>
            <person name="Ballester A.-R."/>
            <person name="de la Fuente B."/>
            <person name="Harries E."/>
            <person name="Marcos J.F."/>
            <person name="Gonzalez-Candelas L."/>
            <person name="Gabaldon T."/>
        </authorList>
    </citation>
    <scope>NUCLEOTIDE SEQUENCE [LARGE SCALE GENOMIC DNA]</scope>
    <source>
        <strain evidence="2">Pd1 / CECT 20795</strain>
    </source>
</reference>
<dbReference type="Proteomes" id="UP000009886">
    <property type="component" value="Unassembled WGS sequence"/>
</dbReference>
<dbReference type="AlphaFoldDB" id="K9FMM5"/>
<dbReference type="KEGG" id="pdp:PDIP_89390"/>